<organism evidence="8 9">
    <name type="scientific">Flavihumibacter petaseus NBRC 106054</name>
    <dbReference type="NCBI Taxonomy" id="1220578"/>
    <lineage>
        <taxon>Bacteria</taxon>
        <taxon>Pseudomonadati</taxon>
        <taxon>Bacteroidota</taxon>
        <taxon>Chitinophagia</taxon>
        <taxon>Chitinophagales</taxon>
        <taxon>Chitinophagaceae</taxon>
        <taxon>Flavihumibacter</taxon>
    </lineage>
</organism>
<comment type="function">
    <text evidence="7">F(1)F(0) ATP synthase produces ATP from ADP in the presence of a proton or sodium gradient. F-type ATPases consist of two structural domains, F(1) containing the extramembraneous catalytic core and F(0) containing the membrane proton channel, linked together by a central stalk and a peripheral stalk. During catalysis, ATP synthesis in the catalytic domain of F(1) is coupled via a rotary mechanism of the central stalk subunits to proton translocation.</text>
</comment>
<keyword evidence="7" id="KW-0139">CF(1)</keyword>
<dbReference type="GO" id="GO:0046933">
    <property type="term" value="F:proton-transporting ATP synthase activity, rotational mechanism"/>
    <property type="evidence" value="ECO:0007669"/>
    <property type="project" value="UniProtKB-UniRule"/>
</dbReference>
<gene>
    <name evidence="7 8" type="primary">atpH</name>
    <name evidence="8" type="ORF">FPE01S_04_03230</name>
</gene>
<evidence type="ECO:0000256" key="4">
    <source>
        <dbReference type="ARBA" id="ARBA00023065"/>
    </source>
</evidence>
<dbReference type="InterPro" id="IPR000711">
    <property type="entry name" value="ATPase_OSCP/dsu"/>
</dbReference>
<dbReference type="SUPFAM" id="SSF47928">
    <property type="entry name" value="N-terminal domain of the delta subunit of the F1F0-ATP synthase"/>
    <property type="match status" value="1"/>
</dbReference>
<dbReference type="Proteomes" id="UP000033121">
    <property type="component" value="Unassembled WGS sequence"/>
</dbReference>
<accession>A0A0E9N6V5</accession>
<dbReference type="AlphaFoldDB" id="A0A0E9N6V5"/>
<dbReference type="InterPro" id="IPR026015">
    <property type="entry name" value="ATP_synth_OSCP/delta_N_sf"/>
</dbReference>
<keyword evidence="6 7" id="KW-0066">ATP synthesis</keyword>
<dbReference type="GO" id="GO:0005886">
    <property type="term" value="C:plasma membrane"/>
    <property type="evidence" value="ECO:0007669"/>
    <property type="project" value="UniProtKB-SubCell"/>
</dbReference>
<evidence type="ECO:0000313" key="9">
    <source>
        <dbReference type="Proteomes" id="UP000033121"/>
    </source>
</evidence>
<dbReference type="NCBIfam" id="TIGR01145">
    <property type="entry name" value="ATP_synt_delta"/>
    <property type="match status" value="1"/>
</dbReference>
<comment type="subcellular location">
    <subcellularLocation>
        <location evidence="7">Cell membrane</location>
        <topology evidence="7">Peripheral membrane protein</topology>
    </subcellularLocation>
    <subcellularLocation>
        <location evidence="1">Membrane</location>
    </subcellularLocation>
</comment>
<keyword evidence="4 7" id="KW-0406">Ion transport</keyword>
<keyword evidence="3 7" id="KW-0375">Hydrogen ion transport</keyword>
<dbReference type="Pfam" id="PF00213">
    <property type="entry name" value="OSCP"/>
    <property type="match status" value="1"/>
</dbReference>
<evidence type="ECO:0000256" key="3">
    <source>
        <dbReference type="ARBA" id="ARBA00022781"/>
    </source>
</evidence>
<protein>
    <recommendedName>
        <fullName evidence="7">ATP synthase subunit delta</fullName>
    </recommendedName>
    <alternativeName>
        <fullName evidence="7">ATP synthase F(1) sector subunit delta</fullName>
    </alternativeName>
    <alternativeName>
        <fullName evidence="7">F-type ATPase subunit delta</fullName>
        <shortName evidence="7">F-ATPase subunit delta</shortName>
    </alternativeName>
</protein>
<keyword evidence="5 7" id="KW-0472">Membrane</keyword>
<keyword evidence="7" id="KW-1003">Cell membrane</keyword>
<keyword evidence="2 7" id="KW-0813">Transport</keyword>
<evidence type="ECO:0000256" key="1">
    <source>
        <dbReference type="ARBA" id="ARBA00004370"/>
    </source>
</evidence>
<dbReference type="PANTHER" id="PTHR11910">
    <property type="entry name" value="ATP SYNTHASE DELTA CHAIN"/>
    <property type="match status" value="1"/>
</dbReference>
<reference evidence="8 9" key="1">
    <citation type="submission" date="2015-04" db="EMBL/GenBank/DDBJ databases">
        <title>Whole genome shotgun sequence of Flavihumibacter petaseus NBRC 106054.</title>
        <authorList>
            <person name="Miyazawa S."/>
            <person name="Hosoyama A."/>
            <person name="Hashimoto M."/>
            <person name="Noguchi M."/>
            <person name="Tsuchikane K."/>
            <person name="Ohji S."/>
            <person name="Yamazoe A."/>
            <person name="Ichikawa N."/>
            <person name="Kimura A."/>
            <person name="Fujita N."/>
        </authorList>
    </citation>
    <scope>NUCLEOTIDE SEQUENCE [LARGE SCALE GENOMIC DNA]</scope>
    <source>
        <strain evidence="8 9">NBRC 106054</strain>
    </source>
</reference>
<dbReference type="OrthoDB" id="9802471at2"/>
<dbReference type="STRING" id="1220578.FPE01S_04_03230"/>
<sequence length="187" mass="21613">MSNTRVAHRYSKALMDLAIETNQVDAVKADIDGIRKATTGELERALVSPVIRHDKKCQIFKALFGGKVLPITEKFFDLVFTKGRELSMVEILDAFNDRYRELKGIRIVELTTAVPISDELRNDFRNRLLKMERYQGKTVQIQEKVDANILGGFVLQMEDDLFDASIQRDLKDIKTQFIENMYIQKIR</sequence>
<evidence type="ECO:0000256" key="7">
    <source>
        <dbReference type="HAMAP-Rule" id="MF_01416"/>
    </source>
</evidence>
<dbReference type="RefSeq" id="WP_046371053.1">
    <property type="nucleotide sequence ID" value="NZ_BBWV01000004.1"/>
</dbReference>
<evidence type="ECO:0000256" key="2">
    <source>
        <dbReference type="ARBA" id="ARBA00022448"/>
    </source>
</evidence>
<dbReference type="PRINTS" id="PR00125">
    <property type="entry name" value="ATPASEDELTA"/>
</dbReference>
<proteinExistence type="inferred from homology"/>
<evidence type="ECO:0000256" key="5">
    <source>
        <dbReference type="ARBA" id="ARBA00023136"/>
    </source>
</evidence>
<dbReference type="HAMAP" id="MF_01416">
    <property type="entry name" value="ATP_synth_delta_bact"/>
    <property type="match status" value="1"/>
</dbReference>
<dbReference type="GO" id="GO:0045259">
    <property type="term" value="C:proton-transporting ATP synthase complex"/>
    <property type="evidence" value="ECO:0007669"/>
    <property type="project" value="UniProtKB-KW"/>
</dbReference>
<keyword evidence="9" id="KW-1185">Reference proteome</keyword>
<comment type="caution">
    <text evidence="8">The sequence shown here is derived from an EMBL/GenBank/DDBJ whole genome shotgun (WGS) entry which is preliminary data.</text>
</comment>
<evidence type="ECO:0000256" key="6">
    <source>
        <dbReference type="ARBA" id="ARBA00023310"/>
    </source>
</evidence>
<dbReference type="EMBL" id="BBWV01000004">
    <property type="protein sequence ID" value="GAO45080.1"/>
    <property type="molecule type" value="Genomic_DNA"/>
</dbReference>
<dbReference type="Gene3D" id="1.10.520.20">
    <property type="entry name" value="N-terminal domain of the delta subunit of the F1F0-ATP synthase"/>
    <property type="match status" value="1"/>
</dbReference>
<comment type="function">
    <text evidence="7">This protein is part of the stalk that links CF(0) to CF(1). It either transmits conformational changes from CF(0) to CF(1) or is implicated in proton conduction.</text>
</comment>
<dbReference type="PROSITE" id="PS00389">
    <property type="entry name" value="ATPASE_DELTA"/>
    <property type="match status" value="1"/>
</dbReference>
<dbReference type="InterPro" id="IPR020781">
    <property type="entry name" value="ATPase_OSCP/d_CS"/>
</dbReference>
<name>A0A0E9N6V5_9BACT</name>
<evidence type="ECO:0000313" key="8">
    <source>
        <dbReference type="EMBL" id="GAO45080.1"/>
    </source>
</evidence>
<comment type="similarity">
    <text evidence="7">Belongs to the ATPase delta chain family.</text>
</comment>